<dbReference type="PANTHER" id="PTHR10010:SF46">
    <property type="entry name" value="SODIUM-DEPENDENT PHOSPHATE TRANSPORT PROTEIN 2B"/>
    <property type="match status" value="1"/>
</dbReference>
<keyword evidence="4 7" id="KW-0812">Transmembrane</keyword>
<dbReference type="PANTHER" id="PTHR10010">
    <property type="entry name" value="SOLUTE CARRIER FAMILY 34 SODIUM PHOSPHATE , MEMBER 2-RELATED"/>
    <property type="match status" value="1"/>
</dbReference>
<protein>
    <submittedName>
        <fullName evidence="8">Uncharacterized protein</fullName>
    </submittedName>
</protein>
<organism evidence="8 9">
    <name type="scientific">Durusdinium trenchii</name>
    <dbReference type="NCBI Taxonomy" id="1381693"/>
    <lineage>
        <taxon>Eukaryota</taxon>
        <taxon>Sar</taxon>
        <taxon>Alveolata</taxon>
        <taxon>Dinophyceae</taxon>
        <taxon>Suessiales</taxon>
        <taxon>Symbiodiniaceae</taxon>
        <taxon>Durusdinium</taxon>
    </lineage>
</organism>
<name>A0ABP0JX36_9DINO</name>
<dbReference type="Proteomes" id="UP001642464">
    <property type="component" value="Unassembled WGS sequence"/>
</dbReference>
<comment type="caution">
    <text evidence="8">The sequence shown here is derived from an EMBL/GenBank/DDBJ whole genome shotgun (WGS) entry which is preliminary data.</text>
</comment>
<dbReference type="EMBL" id="CAXAMM010008983">
    <property type="protein sequence ID" value="CAK9019031.1"/>
    <property type="molecule type" value="Genomic_DNA"/>
</dbReference>
<accession>A0ABP0JX36</accession>
<keyword evidence="9" id="KW-1185">Reference proteome</keyword>
<dbReference type="InterPro" id="IPR003841">
    <property type="entry name" value="Na/Pi_transpt"/>
</dbReference>
<comment type="similarity">
    <text evidence="2">Belongs to the SLC34A transporter family.</text>
</comment>
<sequence length="135" mass="13939">AAVEALPACVGVAEGCGTKTCKVDADQFFVEYVENGEMIDDGLLKGLGDTGAGVLALILLGEPSWGMVKLLHSLILGKAKAIIRRATNMNDYLAMAVGLVLTLIVQSSSVVTSALTPLCGVGVLPVHKMLPMTLG</sequence>
<keyword evidence="3" id="KW-1003">Cell membrane</keyword>
<feature type="non-terminal residue" evidence="8">
    <location>
        <position position="135"/>
    </location>
</feature>
<evidence type="ECO:0000313" key="9">
    <source>
        <dbReference type="Proteomes" id="UP001642464"/>
    </source>
</evidence>
<evidence type="ECO:0000256" key="6">
    <source>
        <dbReference type="ARBA" id="ARBA00023136"/>
    </source>
</evidence>
<reference evidence="8 9" key="1">
    <citation type="submission" date="2024-02" db="EMBL/GenBank/DDBJ databases">
        <authorList>
            <person name="Chen Y."/>
            <person name="Shah S."/>
            <person name="Dougan E. K."/>
            <person name="Thang M."/>
            <person name="Chan C."/>
        </authorList>
    </citation>
    <scope>NUCLEOTIDE SEQUENCE [LARGE SCALE GENOMIC DNA]</scope>
</reference>
<feature type="transmembrane region" description="Helical" evidence="7">
    <location>
        <begin position="92"/>
        <end position="115"/>
    </location>
</feature>
<evidence type="ECO:0000256" key="3">
    <source>
        <dbReference type="ARBA" id="ARBA00022475"/>
    </source>
</evidence>
<dbReference type="Pfam" id="PF02690">
    <property type="entry name" value="Na_Pi_cotrans"/>
    <property type="match status" value="1"/>
</dbReference>
<comment type="subcellular location">
    <subcellularLocation>
        <location evidence="1">Cell membrane</location>
        <topology evidence="1">Multi-pass membrane protein</topology>
    </subcellularLocation>
</comment>
<keyword evidence="6 7" id="KW-0472">Membrane</keyword>
<evidence type="ECO:0000256" key="2">
    <source>
        <dbReference type="ARBA" id="ARBA00005808"/>
    </source>
</evidence>
<evidence type="ECO:0000256" key="5">
    <source>
        <dbReference type="ARBA" id="ARBA00022989"/>
    </source>
</evidence>
<keyword evidence="5 7" id="KW-1133">Transmembrane helix</keyword>
<evidence type="ECO:0000256" key="4">
    <source>
        <dbReference type="ARBA" id="ARBA00022692"/>
    </source>
</evidence>
<feature type="transmembrane region" description="Helical" evidence="7">
    <location>
        <begin position="52"/>
        <end position="71"/>
    </location>
</feature>
<gene>
    <name evidence="8" type="ORF">SCF082_LOCUS14342</name>
</gene>
<evidence type="ECO:0000256" key="7">
    <source>
        <dbReference type="SAM" id="Phobius"/>
    </source>
</evidence>
<proteinExistence type="inferred from homology"/>
<evidence type="ECO:0000313" key="8">
    <source>
        <dbReference type="EMBL" id="CAK9019031.1"/>
    </source>
</evidence>
<feature type="non-terminal residue" evidence="8">
    <location>
        <position position="1"/>
    </location>
</feature>
<evidence type="ECO:0000256" key="1">
    <source>
        <dbReference type="ARBA" id="ARBA00004651"/>
    </source>
</evidence>